<protein>
    <recommendedName>
        <fullName evidence="5 8">Large ribosomal subunit protein uL4</fullName>
    </recommendedName>
</protein>
<dbReference type="GO" id="GO:0005840">
    <property type="term" value="C:ribosome"/>
    <property type="evidence" value="ECO:0007669"/>
    <property type="project" value="UniProtKB-KW"/>
</dbReference>
<evidence type="ECO:0000256" key="1">
    <source>
        <dbReference type="ARBA" id="ARBA00010528"/>
    </source>
</evidence>
<dbReference type="GO" id="GO:0019843">
    <property type="term" value="F:rRNA binding"/>
    <property type="evidence" value="ECO:0007669"/>
    <property type="project" value="UniProtKB-UniRule"/>
</dbReference>
<name>A0A4S2BHE1_9LACO</name>
<dbReference type="FunFam" id="3.40.1370.10:FF:000003">
    <property type="entry name" value="50S ribosomal protein L4"/>
    <property type="match status" value="1"/>
</dbReference>
<evidence type="ECO:0000256" key="8">
    <source>
        <dbReference type="HAMAP-Rule" id="MF_01328"/>
    </source>
</evidence>
<proteinExistence type="inferred from homology"/>
<dbReference type="GO" id="GO:1990904">
    <property type="term" value="C:ribonucleoprotein complex"/>
    <property type="evidence" value="ECO:0007669"/>
    <property type="project" value="UniProtKB-KW"/>
</dbReference>
<gene>
    <name evidence="8 10" type="primary">rplD</name>
    <name evidence="10" type="ORF">E5351_07580</name>
</gene>
<dbReference type="GO" id="GO:0003735">
    <property type="term" value="F:structural constituent of ribosome"/>
    <property type="evidence" value="ECO:0007669"/>
    <property type="project" value="InterPro"/>
</dbReference>
<dbReference type="GeneID" id="75116083"/>
<evidence type="ECO:0000256" key="2">
    <source>
        <dbReference type="ARBA" id="ARBA00011838"/>
    </source>
</evidence>
<dbReference type="EMBL" id="SRYV01000013">
    <property type="protein sequence ID" value="TGY13114.1"/>
    <property type="molecule type" value="Genomic_DNA"/>
</dbReference>
<feature type="compositionally biased region" description="Basic residues" evidence="9">
    <location>
        <begin position="51"/>
        <end position="71"/>
    </location>
</feature>
<evidence type="ECO:0000256" key="6">
    <source>
        <dbReference type="ARBA" id="ARBA00053102"/>
    </source>
</evidence>
<dbReference type="GO" id="GO:0006412">
    <property type="term" value="P:translation"/>
    <property type="evidence" value="ECO:0007669"/>
    <property type="project" value="UniProtKB-UniRule"/>
</dbReference>
<dbReference type="AlphaFoldDB" id="A0A4S2BHE1"/>
<dbReference type="Gene3D" id="3.40.1370.10">
    <property type="match status" value="1"/>
</dbReference>
<comment type="subunit">
    <text evidence="2 8">Part of the 50S ribosomal subunit.</text>
</comment>
<dbReference type="RefSeq" id="WP_004045583.1">
    <property type="nucleotide sequence ID" value="NZ_AQFR02000003.1"/>
</dbReference>
<feature type="region of interest" description="Disordered" evidence="9">
    <location>
        <begin position="44"/>
        <end position="89"/>
    </location>
</feature>
<evidence type="ECO:0000256" key="7">
    <source>
        <dbReference type="ARBA" id="ARBA00055590"/>
    </source>
</evidence>
<evidence type="ECO:0000256" key="9">
    <source>
        <dbReference type="SAM" id="MobiDB-lite"/>
    </source>
</evidence>
<comment type="function">
    <text evidence="7 8">One of the primary rRNA binding proteins, this protein initially binds near the 5'-end of the 23S rRNA. It is important during the early stages of 50S assembly. It makes multiple contacts with different domains of the 23S rRNA in the assembled 50S subunit and ribosome.</text>
</comment>
<dbReference type="PANTHER" id="PTHR10746:SF6">
    <property type="entry name" value="LARGE RIBOSOMAL SUBUNIT PROTEIN UL4M"/>
    <property type="match status" value="1"/>
</dbReference>
<comment type="function">
    <text evidence="6 8">Forms part of the polypeptide exit tunnel.</text>
</comment>
<dbReference type="HAMAP" id="MF_01328_B">
    <property type="entry name" value="Ribosomal_uL4_B"/>
    <property type="match status" value="1"/>
</dbReference>
<accession>A0A4S2BHE1</accession>
<evidence type="ECO:0000256" key="4">
    <source>
        <dbReference type="ARBA" id="ARBA00023274"/>
    </source>
</evidence>
<organism evidence="10 11">
    <name type="scientific">Lactobacillus intestinalis</name>
    <dbReference type="NCBI Taxonomy" id="151781"/>
    <lineage>
        <taxon>Bacteria</taxon>
        <taxon>Bacillati</taxon>
        <taxon>Bacillota</taxon>
        <taxon>Bacilli</taxon>
        <taxon>Lactobacillales</taxon>
        <taxon>Lactobacillaceae</taxon>
        <taxon>Lactobacillus</taxon>
    </lineage>
</organism>
<dbReference type="SUPFAM" id="SSF52166">
    <property type="entry name" value="Ribosomal protein L4"/>
    <property type="match status" value="1"/>
</dbReference>
<sequence>MANLKLIDQNGKDSGEVTLNDSVFGIEPNESVVFDAIIRQRAGKRQGTSKVKNRSAVRGGGKKPWRQKGTGRARQGSIRSPQWRGGGVVFGPTPRSYAYSMPRKQRRLAIKSVLSQKLIDNDLVVLDKLTMSAPKTKELVSMLTNLKLEGKVLVVSDDENVQLSARNLTNVKVVPVNGLNVEDAVNFDKLILTQDAVKKIEEVLA</sequence>
<dbReference type="InterPro" id="IPR002136">
    <property type="entry name" value="Ribosomal_uL4"/>
</dbReference>
<keyword evidence="3 8" id="KW-0689">Ribosomal protein</keyword>
<dbReference type="Proteomes" id="UP000309117">
    <property type="component" value="Unassembled WGS sequence"/>
</dbReference>
<evidence type="ECO:0000313" key="10">
    <source>
        <dbReference type="EMBL" id="TGY13114.1"/>
    </source>
</evidence>
<keyword evidence="4 8" id="KW-0687">Ribonucleoprotein</keyword>
<dbReference type="InterPro" id="IPR023574">
    <property type="entry name" value="Ribosomal_uL4_dom_sf"/>
</dbReference>
<dbReference type="NCBIfam" id="TIGR03953">
    <property type="entry name" value="rplD_bact"/>
    <property type="match status" value="1"/>
</dbReference>
<dbReference type="InterPro" id="IPR013005">
    <property type="entry name" value="Ribosomal_uL4-like"/>
</dbReference>
<evidence type="ECO:0000256" key="5">
    <source>
        <dbReference type="ARBA" id="ARBA00035244"/>
    </source>
</evidence>
<keyword evidence="8" id="KW-0694">RNA-binding</keyword>
<comment type="caution">
    <text evidence="10">The sequence shown here is derived from an EMBL/GenBank/DDBJ whole genome shotgun (WGS) entry which is preliminary data.</text>
</comment>
<dbReference type="PANTHER" id="PTHR10746">
    <property type="entry name" value="50S RIBOSOMAL PROTEIN L4"/>
    <property type="match status" value="1"/>
</dbReference>
<dbReference type="Pfam" id="PF00573">
    <property type="entry name" value="Ribosomal_L4"/>
    <property type="match status" value="1"/>
</dbReference>
<evidence type="ECO:0000256" key="3">
    <source>
        <dbReference type="ARBA" id="ARBA00022980"/>
    </source>
</evidence>
<evidence type="ECO:0000313" key="11">
    <source>
        <dbReference type="Proteomes" id="UP000309117"/>
    </source>
</evidence>
<keyword evidence="8" id="KW-0699">rRNA-binding</keyword>
<reference evidence="10 11" key="1">
    <citation type="submission" date="2019-04" db="EMBL/GenBank/DDBJ databases">
        <title>Microbes associate with the intestines of laboratory mice.</title>
        <authorList>
            <person name="Navarre W."/>
            <person name="Wong E."/>
            <person name="Huang K."/>
            <person name="Tropini C."/>
            <person name="Ng K."/>
            <person name="Yu B."/>
        </authorList>
    </citation>
    <scope>NUCLEOTIDE SEQUENCE [LARGE SCALE GENOMIC DNA]</scope>
    <source>
        <strain evidence="10 11">NM61_E11</strain>
    </source>
</reference>
<comment type="similarity">
    <text evidence="1 8">Belongs to the universal ribosomal protein uL4 family.</text>
</comment>